<dbReference type="RefSeq" id="WP_163232523.1">
    <property type="nucleotide sequence ID" value="NZ_WHZW01000023.1"/>
</dbReference>
<evidence type="ECO:0000313" key="4">
    <source>
        <dbReference type="Proteomes" id="UP000469194"/>
    </source>
</evidence>
<feature type="region of interest" description="Disordered" evidence="1">
    <location>
        <begin position="203"/>
        <end position="223"/>
    </location>
</feature>
<evidence type="ECO:0000313" key="3">
    <source>
        <dbReference type="EMBL" id="NEG90346.1"/>
    </source>
</evidence>
<feature type="compositionally biased region" description="Low complexity" evidence="1">
    <location>
        <begin position="214"/>
        <end position="223"/>
    </location>
</feature>
<dbReference type="Proteomes" id="UP000469194">
    <property type="component" value="Unassembled WGS sequence"/>
</dbReference>
<protein>
    <submittedName>
        <fullName evidence="3">DUF624 domain-containing protein</fullName>
    </submittedName>
</protein>
<feature type="transmembrane region" description="Helical" evidence="2">
    <location>
        <begin position="100"/>
        <end position="120"/>
    </location>
</feature>
<keyword evidence="2" id="KW-1133">Transmembrane helix</keyword>
<feature type="transmembrane region" description="Helical" evidence="2">
    <location>
        <begin position="132"/>
        <end position="165"/>
    </location>
</feature>
<name>A0A6N9Z7C0_9BIFI</name>
<evidence type="ECO:0000256" key="2">
    <source>
        <dbReference type="SAM" id="Phobius"/>
    </source>
</evidence>
<feature type="transmembrane region" description="Helical" evidence="2">
    <location>
        <begin position="20"/>
        <end position="43"/>
    </location>
</feature>
<sequence>MGFMSPDSAFMRGLSNVADAVWLNILMIVTSIPLVTIGAALAAGHDTARRAVIGEGHVTANYFKAFLANFPKATALWVVFGGTGAALAYAWVVLQITPLLIPKFGLTILWIIGFEWVWALQARFENSFGAVLANSFIFGISHIGATAALVALDAVFLGLLVASWFYMPQGLFLLVVLGYGTMLMLHVPILEKVFTKYIKDDEGDGATDGGVAGDGPDAASGKQ</sequence>
<dbReference type="InterPro" id="IPR006938">
    <property type="entry name" value="DUF624"/>
</dbReference>
<dbReference type="AlphaFoldDB" id="A0A6N9Z7C0"/>
<reference evidence="3 4" key="1">
    <citation type="submission" date="2019-10" db="EMBL/GenBank/DDBJ databases">
        <title>Bifidobacterium from non-human primates.</title>
        <authorList>
            <person name="Modesto M."/>
        </authorList>
    </citation>
    <scope>NUCLEOTIDE SEQUENCE [LARGE SCALE GENOMIC DNA]</scope>
    <source>
        <strain evidence="3 4">TRE17</strain>
    </source>
</reference>
<evidence type="ECO:0000256" key="1">
    <source>
        <dbReference type="SAM" id="MobiDB-lite"/>
    </source>
</evidence>
<dbReference type="EMBL" id="WHZW01000023">
    <property type="protein sequence ID" value="NEG90346.1"/>
    <property type="molecule type" value="Genomic_DNA"/>
</dbReference>
<organism evidence="3 4">
    <name type="scientific">Bifidobacterium aerophilum</name>
    <dbReference type="NCBI Taxonomy" id="1798155"/>
    <lineage>
        <taxon>Bacteria</taxon>
        <taxon>Bacillati</taxon>
        <taxon>Actinomycetota</taxon>
        <taxon>Actinomycetes</taxon>
        <taxon>Bifidobacteriales</taxon>
        <taxon>Bifidobacteriaceae</taxon>
        <taxon>Bifidobacterium</taxon>
    </lineage>
</organism>
<gene>
    <name evidence="3" type="ORF">GFD25_10195</name>
</gene>
<comment type="caution">
    <text evidence="3">The sequence shown here is derived from an EMBL/GenBank/DDBJ whole genome shotgun (WGS) entry which is preliminary data.</text>
</comment>
<feature type="transmembrane region" description="Helical" evidence="2">
    <location>
        <begin position="171"/>
        <end position="190"/>
    </location>
</feature>
<proteinExistence type="predicted"/>
<feature type="transmembrane region" description="Helical" evidence="2">
    <location>
        <begin position="74"/>
        <end position="94"/>
    </location>
</feature>
<keyword evidence="2" id="KW-0472">Membrane</keyword>
<keyword evidence="2" id="KW-0812">Transmembrane</keyword>
<keyword evidence="4" id="KW-1185">Reference proteome</keyword>
<dbReference type="Pfam" id="PF04854">
    <property type="entry name" value="DUF624"/>
    <property type="match status" value="1"/>
</dbReference>
<accession>A0A6N9Z7C0</accession>